<dbReference type="OrthoDB" id="411251at2759"/>
<dbReference type="EMBL" id="MCGN01000007">
    <property type="protein sequence ID" value="ORY94697.1"/>
    <property type="molecule type" value="Genomic_DNA"/>
</dbReference>
<feature type="transmembrane region" description="Helical" evidence="6">
    <location>
        <begin position="218"/>
        <end position="238"/>
    </location>
</feature>
<evidence type="ECO:0000256" key="3">
    <source>
        <dbReference type="ARBA" id="ARBA00022692"/>
    </source>
</evidence>
<keyword evidence="5 6" id="KW-0472">Membrane</keyword>
<evidence type="ECO:0000259" key="8">
    <source>
        <dbReference type="Pfam" id="PF04893"/>
    </source>
</evidence>
<dbReference type="AlphaFoldDB" id="A0A1X2H7Z6"/>
<dbReference type="GO" id="GO:0000139">
    <property type="term" value="C:Golgi membrane"/>
    <property type="evidence" value="ECO:0007669"/>
    <property type="project" value="UniProtKB-SubCell"/>
</dbReference>
<dbReference type="OMA" id="IKFYHVL"/>
<dbReference type="InParanoid" id="A0A1X2H7Z6"/>
<comment type="subcellular location">
    <subcellularLocation>
        <location evidence="6">Golgi apparatus membrane</location>
        <topology evidence="6">Multi-pass membrane protein</topology>
    </subcellularLocation>
    <subcellularLocation>
        <location evidence="1">Membrane</location>
        <topology evidence="1">Multi-pass membrane protein</topology>
    </subcellularLocation>
</comment>
<dbReference type="Pfam" id="PF04893">
    <property type="entry name" value="Yip1"/>
    <property type="match status" value="1"/>
</dbReference>
<gene>
    <name evidence="9" type="ORF">BCR43DRAFT_494455</name>
</gene>
<dbReference type="GO" id="GO:0005802">
    <property type="term" value="C:trans-Golgi network"/>
    <property type="evidence" value="ECO:0007669"/>
    <property type="project" value="TreeGrafter"/>
</dbReference>
<evidence type="ECO:0000313" key="9">
    <source>
        <dbReference type="EMBL" id="ORY94697.1"/>
    </source>
</evidence>
<feature type="region of interest" description="Disordered" evidence="7">
    <location>
        <begin position="1"/>
        <end position="77"/>
    </location>
</feature>
<feature type="transmembrane region" description="Helical" evidence="6">
    <location>
        <begin position="191"/>
        <end position="212"/>
    </location>
</feature>
<evidence type="ECO:0000256" key="4">
    <source>
        <dbReference type="ARBA" id="ARBA00022989"/>
    </source>
</evidence>
<feature type="transmembrane region" description="Helical" evidence="6">
    <location>
        <begin position="132"/>
        <end position="152"/>
    </location>
</feature>
<keyword evidence="10" id="KW-1185">Reference proteome</keyword>
<accession>A0A1X2H7Z6</accession>
<comment type="similarity">
    <text evidence="2 6">Belongs to the YIP1 family.</text>
</comment>
<organism evidence="9 10">
    <name type="scientific">Syncephalastrum racemosum</name>
    <name type="common">Filamentous fungus</name>
    <dbReference type="NCBI Taxonomy" id="13706"/>
    <lineage>
        <taxon>Eukaryota</taxon>
        <taxon>Fungi</taxon>
        <taxon>Fungi incertae sedis</taxon>
        <taxon>Mucoromycota</taxon>
        <taxon>Mucoromycotina</taxon>
        <taxon>Mucoromycetes</taxon>
        <taxon>Mucorales</taxon>
        <taxon>Syncephalastraceae</taxon>
        <taxon>Syncephalastrum</taxon>
    </lineage>
</organism>
<feature type="transmembrane region" description="Helical" evidence="6">
    <location>
        <begin position="158"/>
        <end position="179"/>
    </location>
</feature>
<proteinExistence type="inferred from homology"/>
<dbReference type="GO" id="GO:0006888">
    <property type="term" value="P:endoplasmic reticulum to Golgi vesicle-mediated transport"/>
    <property type="evidence" value="ECO:0007669"/>
    <property type="project" value="InterPro"/>
</dbReference>
<keyword evidence="4 6" id="KW-1133">Transmembrane helix</keyword>
<evidence type="ECO:0000256" key="2">
    <source>
        <dbReference type="ARBA" id="ARBA00010596"/>
    </source>
</evidence>
<feature type="transmembrane region" description="Helical" evidence="6">
    <location>
        <begin position="250"/>
        <end position="268"/>
    </location>
</feature>
<reference evidence="9 10" key="1">
    <citation type="submission" date="2016-07" db="EMBL/GenBank/DDBJ databases">
        <title>Pervasive Adenine N6-methylation of Active Genes in Fungi.</title>
        <authorList>
            <consortium name="DOE Joint Genome Institute"/>
            <person name="Mondo S.J."/>
            <person name="Dannebaum R.O."/>
            <person name="Kuo R.C."/>
            <person name="Labutti K."/>
            <person name="Haridas S."/>
            <person name="Kuo A."/>
            <person name="Salamov A."/>
            <person name="Ahrendt S.R."/>
            <person name="Lipzen A."/>
            <person name="Sullivan W."/>
            <person name="Andreopoulos W.B."/>
            <person name="Clum A."/>
            <person name="Lindquist E."/>
            <person name="Daum C."/>
            <person name="Ramamoorthy G.K."/>
            <person name="Gryganskyi A."/>
            <person name="Culley D."/>
            <person name="Magnuson J.K."/>
            <person name="James T.Y."/>
            <person name="O'Malley M.A."/>
            <person name="Stajich J.E."/>
            <person name="Spatafora J.W."/>
            <person name="Visel A."/>
            <person name="Grigoriev I.V."/>
        </authorList>
    </citation>
    <scope>NUCLEOTIDE SEQUENCE [LARGE SCALE GENOMIC DNA]</scope>
    <source>
        <strain evidence="9 10">NRRL 2496</strain>
    </source>
</reference>
<feature type="compositionally biased region" description="Polar residues" evidence="7">
    <location>
        <begin position="1"/>
        <end position="11"/>
    </location>
</feature>
<dbReference type="Proteomes" id="UP000242180">
    <property type="component" value="Unassembled WGS sequence"/>
</dbReference>
<feature type="compositionally biased region" description="Polar residues" evidence="7">
    <location>
        <begin position="40"/>
        <end position="66"/>
    </location>
</feature>
<keyword evidence="3 6" id="KW-0812">Transmembrane</keyword>
<name>A0A1X2H7Z6_SYNRA</name>
<comment type="caution">
    <text evidence="9">The sequence shown here is derived from an EMBL/GenBank/DDBJ whole genome shotgun (WGS) entry which is preliminary data.</text>
</comment>
<feature type="domain" description="Yip1" evidence="8">
    <location>
        <begin position="126"/>
        <end position="265"/>
    </location>
</feature>
<protein>
    <recommendedName>
        <fullName evidence="6">Protein YIP</fullName>
    </recommendedName>
</protein>
<evidence type="ECO:0000256" key="7">
    <source>
        <dbReference type="SAM" id="MobiDB-lite"/>
    </source>
</evidence>
<dbReference type="InterPro" id="IPR006977">
    <property type="entry name" value="Yip1_dom"/>
</dbReference>
<evidence type="ECO:0000256" key="5">
    <source>
        <dbReference type="ARBA" id="ARBA00023136"/>
    </source>
</evidence>
<sequence length="269" mass="29152">MLSPSKQQGDQYENPFASSGHLASEYQSASDYVEPDIDLTGQSTSRQGKPAPSSQPASHNTTNNDNPFALSGSIGSAPRSIPAPSNATFQYTGQDTLDEPVSTTILRDLKQVARKLQQVLHPKGDRSVLQDWDLWGPLILCLSLAITLSSTAPSDQAVSIFTGVFVIVWLGAAVVTLNAKLLGGTVSFFQSVCVIGYCLFPLVVAAIVAIFVDLIWVRLPLSIVSFMWATYASVGFLSESEVHLRNRRALAVYPLCLFYLVISWLVLIS</sequence>
<evidence type="ECO:0000256" key="1">
    <source>
        <dbReference type="ARBA" id="ARBA00004141"/>
    </source>
</evidence>
<evidence type="ECO:0000256" key="6">
    <source>
        <dbReference type="RuleBase" id="RU361264"/>
    </source>
</evidence>
<dbReference type="InterPro" id="IPR045231">
    <property type="entry name" value="Yip1/4-like"/>
</dbReference>
<dbReference type="FunCoup" id="A0A1X2H7Z6">
    <property type="interactions" value="301"/>
</dbReference>
<dbReference type="STRING" id="13706.A0A1X2H7Z6"/>
<dbReference type="PANTHER" id="PTHR21236:SF1">
    <property type="entry name" value="PROTEIN YIPF6"/>
    <property type="match status" value="1"/>
</dbReference>
<dbReference type="PANTHER" id="PTHR21236">
    <property type="entry name" value="GOLGI MEMBRANE PROTEIN YIP1"/>
    <property type="match status" value="1"/>
</dbReference>
<evidence type="ECO:0000313" key="10">
    <source>
        <dbReference type="Proteomes" id="UP000242180"/>
    </source>
</evidence>